<keyword evidence="1 2" id="KW-0732">Signal</keyword>
<proteinExistence type="predicted"/>
<gene>
    <name evidence="3" type="ORF">AUP44_16300</name>
</gene>
<dbReference type="PANTHER" id="PTHR33376">
    <property type="match status" value="1"/>
</dbReference>
<dbReference type="RefSeq" id="WP_062769835.1">
    <property type="nucleotide sequence ID" value="NZ_CP121045.1"/>
</dbReference>
<protein>
    <recommendedName>
        <fullName evidence="5">C4-dicarboxylate ABC transporter substrate-binding protein</fullName>
    </recommendedName>
</protein>
<evidence type="ECO:0000256" key="1">
    <source>
        <dbReference type="ARBA" id="ARBA00022729"/>
    </source>
</evidence>
<dbReference type="CDD" id="cd13665">
    <property type="entry name" value="PBP2_TRAP_Dctp3_4"/>
    <property type="match status" value="1"/>
</dbReference>
<evidence type="ECO:0000256" key="2">
    <source>
        <dbReference type="SAM" id="SignalP"/>
    </source>
</evidence>
<feature type="chain" id="PRO_5007836091" description="C4-dicarboxylate ABC transporter substrate-binding protein" evidence="2">
    <location>
        <begin position="27"/>
        <end position="339"/>
    </location>
</feature>
<feature type="signal peptide" evidence="2">
    <location>
        <begin position="1"/>
        <end position="26"/>
    </location>
</feature>
<dbReference type="AlphaFoldDB" id="A0A162JRI0"/>
<dbReference type="NCBIfam" id="NF037995">
    <property type="entry name" value="TRAP_S1"/>
    <property type="match status" value="1"/>
</dbReference>
<comment type="caution">
    <text evidence="3">The sequence shown here is derived from an EMBL/GenBank/DDBJ whole genome shotgun (WGS) entry which is preliminary data.</text>
</comment>
<evidence type="ECO:0008006" key="5">
    <source>
        <dbReference type="Google" id="ProtNLM"/>
    </source>
</evidence>
<name>A0A162JRI0_9PROT</name>
<dbReference type="Proteomes" id="UP000075787">
    <property type="component" value="Unassembled WGS sequence"/>
</dbReference>
<dbReference type="InterPro" id="IPR018389">
    <property type="entry name" value="DctP_fam"/>
</dbReference>
<sequence>MRFPRIAAVLAATLATATLAAGTARAEEVIDLKFAVFTPEQEITYQEAIKPWVQAVEEAAGGRVRIQLFPGGTLGRDGSKQIKMLNDGVADIAFIIPAYNPGLFPDNWVIELPDTSRTAGEGSVAFWRMVESGRLRGYDGFEVLSMVATSPYLLHGNKPMNRVADLKGQKIRIAGKLEQQCVEAVGGVPVGMPITKIPESLSRGIIDATPMHYAALYAFGISSATKHHYHAALGSMPFGFVMTRERFEALPEDVQKAMEAEGGEKLARIFGAAMDAENARRLAETEAAPGQTIVIPTAEDAAAWSAAMAGCSDRFVAEQENGPALAAAFKAELDRIRAE</sequence>
<dbReference type="GO" id="GO:0055085">
    <property type="term" value="P:transmembrane transport"/>
    <property type="evidence" value="ECO:0007669"/>
    <property type="project" value="InterPro"/>
</dbReference>
<evidence type="ECO:0000313" key="3">
    <source>
        <dbReference type="EMBL" id="KYO49724.1"/>
    </source>
</evidence>
<dbReference type="InterPro" id="IPR038404">
    <property type="entry name" value="TRAP_DctP_sf"/>
</dbReference>
<dbReference type="GeneID" id="97241332"/>
<accession>A0A162JRI0</accession>
<dbReference type="Pfam" id="PF03480">
    <property type="entry name" value="DctP"/>
    <property type="match status" value="1"/>
</dbReference>
<dbReference type="PANTHER" id="PTHR33376:SF15">
    <property type="entry name" value="BLL6794 PROTEIN"/>
    <property type="match status" value="1"/>
</dbReference>
<reference evidence="3 4" key="1">
    <citation type="submission" date="2015-12" db="EMBL/GenBank/DDBJ databases">
        <title>Genome sequence of Tistrella mobilis MCCC 1A02139.</title>
        <authorList>
            <person name="Lu L."/>
            <person name="Lai Q."/>
            <person name="Shao Z."/>
            <person name="Qian P."/>
        </authorList>
    </citation>
    <scope>NUCLEOTIDE SEQUENCE [LARGE SCALE GENOMIC DNA]</scope>
    <source>
        <strain evidence="3 4">MCCC 1A02139</strain>
    </source>
</reference>
<dbReference type="Gene3D" id="3.40.190.170">
    <property type="entry name" value="Bacterial extracellular solute-binding protein, family 7"/>
    <property type="match status" value="1"/>
</dbReference>
<evidence type="ECO:0000313" key="4">
    <source>
        <dbReference type="Proteomes" id="UP000075787"/>
    </source>
</evidence>
<organism evidence="3 4">
    <name type="scientific">Tistrella mobilis</name>
    <dbReference type="NCBI Taxonomy" id="171437"/>
    <lineage>
        <taxon>Bacteria</taxon>
        <taxon>Pseudomonadati</taxon>
        <taxon>Pseudomonadota</taxon>
        <taxon>Alphaproteobacteria</taxon>
        <taxon>Geminicoccales</taxon>
        <taxon>Geminicoccaceae</taxon>
        <taxon>Tistrella</taxon>
    </lineage>
</organism>
<dbReference type="EMBL" id="LPZR01000218">
    <property type="protein sequence ID" value="KYO49724.1"/>
    <property type="molecule type" value="Genomic_DNA"/>
</dbReference>